<sequence>MDAITSTLCLSLFFMAAGATGVNVALGKTAFQTSNYQDGAASRAVDGNTATNWLDGSCTHTRDSGEDNPTWWVDLGQSYGIDRLVIFNRRDCCAERLNPFNIHIGDSDQVSMNPKCGGDHHINVTQPSISVSCQGMEGRYVGIRLPGYSRTLTLCEVQVFSEGETGKSTGTWYNKPLNLTLVCLGCAAGIIAMGYYGYRRKHQRQQQVDPQD</sequence>
<feature type="domain" description="Fucolectin tachylectin-4 pentraxin-1" evidence="10">
    <location>
        <begin position="21"/>
        <end position="162"/>
    </location>
</feature>
<feature type="chain" id="PRO_5002934880" description="Fucolectin tachylectin-4 pentraxin-1 domain-containing protein" evidence="9">
    <location>
        <begin position="22"/>
        <end position="212"/>
    </location>
</feature>
<dbReference type="Gene3D" id="2.60.120.260">
    <property type="entry name" value="Galactose-binding domain-like"/>
    <property type="match status" value="1"/>
</dbReference>
<dbReference type="InterPro" id="IPR006585">
    <property type="entry name" value="FTP1"/>
</dbReference>
<dbReference type="SMART" id="SM00607">
    <property type="entry name" value="FTP"/>
    <property type="match status" value="1"/>
</dbReference>
<comment type="subunit">
    <text evidence="3">Homotrimer.</text>
</comment>
<dbReference type="SUPFAM" id="SSF49785">
    <property type="entry name" value="Galactose-binding domain-like"/>
    <property type="match status" value="1"/>
</dbReference>
<dbReference type="InterPro" id="IPR008979">
    <property type="entry name" value="Galactose-bd-like_sf"/>
</dbReference>
<evidence type="ECO:0000256" key="8">
    <source>
        <dbReference type="SAM" id="Phobius"/>
    </source>
</evidence>
<organism>
    <name type="scientific">Branchiostoma floridae</name>
    <name type="common">Florida lancelet</name>
    <name type="synonym">Amphioxus</name>
    <dbReference type="NCBI Taxonomy" id="7739"/>
    <lineage>
        <taxon>Eukaryota</taxon>
        <taxon>Metazoa</taxon>
        <taxon>Chordata</taxon>
        <taxon>Cephalochordata</taxon>
        <taxon>Leptocardii</taxon>
        <taxon>Amphioxiformes</taxon>
        <taxon>Branchiostomatidae</taxon>
        <taxon>Branchiostoma</taxon>
    </lineage>
</organism>
<dbReference type="PANTHER" id="PTHR45713:SF6">
    <property type="entry name" value="F5_8 TYPE C DOMAIN-CONTAINING PROTEIN"/>
    <property type="match status" value="1"/>
</dbReference>
<dbReference type="GO" id="GO:0046872">
    <property type="term" value="F:metal ion binding"/>
    <property type="evidence" value="ECO:0007669"/>
    <property type="project" value="UniProtKB-KW"/>
</dbReference>
<dbReference type="eggNOG" id="ENOG502SD8N">
    <property type="taxonomic scope" value="Eukaryota"/>
</dbReference>
<evidence type="ECO:0000256" key="2">
    <source>
        <dbReference type="ARBA" id="ARBA00010147"/>
    </source>
</evidence>
<proteinExistence type="inferred from homology"/>
<evidence type="ECO:0000256" key="3">
    <source>
        <dbReference type="ARBA" id="ARBA00011233"/>
    </source>
</evidence>
<feature type="transmembrane region" description="Helical" evidence="8">
    <location>
        <begin position="177"/>
        <end position="198"/>
    </location>
</feature>
<evidence type="ECO:0000256" key="1">
    <source>
        <dbReference type="ARBA" id="ARBA00002219"/>
    </source>
</evidence>
<evidence type="ECO:0000256" key="9">
    <source>
        <dbReference type="SAM" id="SignalP"/>
    </source>
</evidence>
<evidence type="ECO:0000256" key="4">
    <source>
        <dbReference type="ARBA" id="ARBA00022723"/>
    </source>
</evidence>
<evidence type="ECO:0000313" key="11">
    <source>
        <dbReference type="EMBL" id="EEN67396.1"/>
    </source>
</evidence>
<evidence type="ECO:0000256" key="7">
    <source>
        <dbReference type="ARBA" id="ARBA00023157"/>
    </source>
</evidence>
<keyword evidence="6" id="KW-0106">Calcium</keyword>
<dbReference type="AlphaFoldDB" id="C3XXD6"/>
<dbReference type="Pfam" id="PF22633">
    <property type="entry name" value="F5_F8_type_C_2"/>
    <property type="match status" value="1"/>
</dbReference>
<comment type="function">
    <text evidence="1">Acts as a defensive agent. Recognizes blood group fucosylated oligosaccharides including A, B, H and Lewis B-type antigens. Does not recognize Lewis A antigen and has low affinity for monovalent haptens.</text>
</comment>
<keyword evidence="8" id="KW-1133">Transmembrane helix</keyword>
<evidence type="ECO:0000256" key="5">
    <source>
        <dbReference type="ARBA" id="ARBA00022734"/>
    </source>
</evidence>
<name>C3XXD6_BRAFL</name>
<keyword evidence="8" id="KW-0812">Transmembrane</keyword>
<keyword evidence="7" id="KW-1015">Disulfide bond</keyword>
<dbReference type="InterPro" id="IPR051941">
    <property type="entry name" value="BG_Antigen-Binding_Lectin"/>
</dbReference>
<comment type="similarity">
    <text evidence="2">Belongs to the fucolectin family.</text>
</comment>
<keyword evidence="9" id="KW-0732">Signal</keyword>
<protein>
    <recommendedName>
        <fullName evidence="10">Fucolectin tachylectin-4 pentraxin-1 domain-containing protein</fullName>
    </recommendedName>
</protein>
<dbReference type="PANTHER" id="PTHR45713">
    <property type="entry name" value="FTP DOMAIN-CONTAINING PROTEIN"/>
    <property type="match status" value="1"/>
</dbReference>
<dbReference type="FunFam" id="2.60.120.260:FF:000105">
    <property type="entry name" value="Sushi, von Willebrand factor type A, EGF and pentraxin domain-containing protein 1"/>
    <property type="match status" value="1"/>
</dbReference>
<dbReference type="GO" id="GO:0001868">
    <property type="term" value="P:regulation of complement activation, lectin pathway"/>
    <property type="evidence" value="ECO:0007669"/>
    <property type="project" value="UniProtKB-ARBA"/>
</dbReference>
<keyword evidence="5" id="KW-0430">Lectin</keyword>
<evidence type="ECO:0000259" key="10">
    <source>
        <dbReference type="SMART" id="SM00607"/>
    </source>
</evidence>
<accession>C3XXD6</accession>
<dbReference type="GO" id="GO:0010185">
    <property type="term" value="P:regulation of cellular defense response"/>
    <property type="evidence" value="ECO:0007669"/>
    <property type="project" value="UniProtKB-ARBA"/>
</dbReference>
<reference evidence="11" key="1">
    <citation type="journal article" date="2008" name="Nature">
        <title>The amphioxus genome and the evolution of the chordate karyotype.</title>
        <authorList>
            <consortium name="US DOE Joint Genome Institute (JGI-PGF)"/>
            <person name="Putnam N.H."/>
            <person name="Butts T."/>
            <person name="Ferrier D.E.K."/>
            <person name="Furlong R.F."/>
            <person name="Hellsten U."/>
            <person name="Kawashima T."/>
            <person name="Robinson-Rechavi M."/>
            <person name="Shoguchi E."/>
            <person name="Terry A."/>
            <person name="Yu J.-K."/>
            <person name="Benito-Gutierrez E.L."/>
            <person name="Dubchak I."/>
            <person name="Garcia-Fernandez J."/>
            <person name="Gibson-Brown J.J."/>
            <person name="Grigoriev I.V."/>
            <person name="Horton A.C."/>
            <person name="de Jong P.J."/>
            <person name="Jurka J."/>
            <person name="Kapitonov V.V."/>
            <person name="Kohara Y."/>
            <person name="Kuroki Y."/>
            <person name="Lindquist E."/>
            <person name="Lucas S."/>
            <person name="Osoegawa K."/>
            <person name="Pennacchio L.A."/>
            <person name="Salamov A.A."/>
            <person name="Satou Y."/>
            <person name="Sauka-Spengler T."/>
            <person name="Schmutz J."/>
            <person name="Shin-I T."/>
            <person name="Toyoda A."/>
            <person name="Bronner-Fraser M."/>
            <person name="Fujiyama A."/>
            <person name="Holland L.Z."/>
            <person name="Holland P.W.H."/>
            <person name="Satoh N."/>
            <person name="Rokhsar D.S."/>
        </authorList>
    </citation>
    <scope>NUCLEOTIDE SEQUENCE [LARGE SCALE GENOMIC DNA]</scope>
    <source>
        <strain evidence="11">S238N-H82</strain>
        <tissue evidence="11">Testes</tissue>
    </source>
</reference>
<gene>
    <name evidence="11" type="ORF">BRAFLDRAFT_73217</name>
</gene>
<keyword evidence="4" id="KW-0479">Metal-binding</keyword>
<dbReference type="InParanoid" id="C3XXD6"/>
<feature type="signal peptide" evidence="9">
    <location>
        <begin position="1"/>
        <end position="21"/>
    </location>
</feature>
<keyword evidence="8" id="KW-0472">Membrane</keyword>
<dbReference type="EMBL" id="GG666471">
    <property type="protein sequence ID" value="EEN67396.1"/>
    <property type="molecule type" value="Genomic_DNA"/>
</dbReference>
<evidence type="ECO:0000256" key="6">
    <source>
        <dbReference type="ARBA" id="ARBA00022837"/>
    </source>
</evidence>
<dbReference type="GO" id="GO:0042806">
    <property type="term" value="F:fucose binding"/>
    <property type="evidence" value="ECO:0007669"/>
    <property type="project" value="UniProtKB-ARBA"/>
</dbReference>